<name>A0AAN9P937_CROPI</name>
<evidence type="ECO:0000256" key="1">
    <source>
        <dbReference type="SAM" id="MobiDB-lite"/>
    </source>
</evidence>
<dbReference type="Proteomes" id="UP001372338">
    <property type="component" value="Unassembled WGS sequence"/>
</dbReference>
<organism evidence="3 4">
    <name type="scientific">Crotalaria pallida</name>
    <name type="common">Smooth rattlebox</name>
    <name type="synonym">Crotalaria striata</name>
    <dbReference type="NCBI Taxonomy" id="3830"/>
    <lineage>
        <taxon>Eukaryota</taxon>
        <taxon>Viridiplantae</taxon>
        <taxon>Streptophyta</taxon>
        <taxon>Embryophyta</taxon>
        <taxon>Tracheophyta</taxon>
        <taxon>Spermatophyta</taxon>
        <taxon>Magnoliopsida</taxon>
        <taxon>eudicotyledons</taxon>
        <taxon>Gunneridae</taxon>
        <taxon>Pentapetalae</taxon>
        <taxon>rosids</taxon>
        <taxon>fabids</taxon>
        <taxon>Fabales</taxon>
        <taxon>Fabaceae</taxon>
        <taxon>Papilionoideae</taxon>
        <taxon>50 kb inversion clade</taxon>
        <taxon>genistoids sensu lato</taxon>
        <taxon>core genistoids</taxon>
        <taxon>Crotalarieae</taxon>
        <taxon>Crotalaria</taxon>
    </lineage>
</organism>
<reference evidence="3 4" key="1">
    <citation type="submission" date="2024-01" db="EMBL/GenBank/DDBJ databases">
        <title>The genomes of 5 underutilized Papilionoideae crops provide insights into root nodulation and disease resistanc.</title>
        <authorList>
            <person name="Yuan L."/>
        </authorList>
    </citation>
    <scope>NUCLEOTIDE SEQUENCE [LARGE SCALE GENOMIC DNA]</scope>
    <source>
        <strain evidence="3">ZHUSHIDOU_FW_LH</strain>
        <tissue evidence="3">Leaf</tissue>
    </source>
</reference>
<feature type="region of interest" description="Disordered" evidence="1">
    <location>
        <begin position="66"/>
        <end position="85"/>
    </location>
</feature>
<evidence type="ECO:0000313" key="3">
    <source>
        <dbReference type="EMBL" id="KAK7289970.1"/>
    </source>
</evidence>
<protein>
    <recommendedName>
        <fullName evidence="2">NET domain-containing protein</fullName>
    </recommendedName>
</protein>
<dbReference type="AlphaFoldDB" id="A0AAN9P937"/>
<gene>
    <name evidence="3" type="ORF">RIF29_04042</name>
</gene>
<proteinExistence type="predicted"/>
<dbReference type="InterPro" id="IPR027353">
    <property type="entry name" value="NET_dom"/>
</dbReference>
<dbReference type="Pfam" id="PF17035">
    <property type="entry name" value="BET"/>
    <property type="match status" value="1"/>
</dbReference>
<evidence type="ECO:0000259" key="2">
    <source>
        <dbReference type="Pfam" id="PF17035"/>
    </source>
</evidence>
<dbReference type="EMBL" id="JAYWIO010000001">
    <property type="protein sequence ID" value="KAK7289970.1"/>
    <property type="molecule type" value="Genomic_DNA"/>
</dbReference>
<comment type="caution">
    <text evidence="3">The sequence shown here is derived from an EMBL/GenBank/DDBJ whole genome shotgun (WGS) entry which is preliminary data.</text>
</comment>
<keyword evidence="4" id="KW-1185">Reference proteome</keyword>
<evidence type="ECO:0000313" key="4">
    <source>
        <dbReference type="Proteomes" id="UP001372338"/>
    </source>
</evidence>
<sequence>MLGMRLTRLSPENLIKALQIVSQNNPTFQPNTVVVDLDINAQSNDGRGDDANNVVGEEIVCVGAGGRGGGDANGGGGSVVDGSGW</sequence>
<accession>A0AAN9P937</accession>
<feature type="domain" description="NET" evidence="2">
    <location>
        <begin position="2"/>
        <end position="45"/>
    </location>
</feature>